<dbReference type="Gene3D" id="3.40.960.10">
    <property type="entry name" value="VSR Endonuclease"/>
    <property type="match status" value="1"/>
</dbReference>
<dbReference type="Pfam" id="PF04480">
    <property type="entry name" value="DUF559"/>
    <property type="match status" value="1"/>
</dbReference>
<feature type="domain" description="DUF559" evidence="1">
    <location>
        <begin position="218"/>
        <end position="283"/>
    </location>
</feature>
<proteinExistence type="predicted"/>
<dbReference type="OrthoDB" id="4310518at2"/>
<organism evidence="2 3">
    <name type="scientific">Barrientosiimonas humi</name>
    <dbReference type="NCBI Taxonomy" id="999931"/>
    <lineage>
        <taxon>Bacteria</taxon>
        <taxon>Bacillati</taxon>
        <taxon>Actinomycetota</taxon>
        <taxon>Actinomycetes</taxon>
        <taxon>Micrococcales</taxon>
        <taxon>Dermacoccaceae</taxon>
        <taxon>Barrientosiimonas</taxon>
    </lineage>
</organism>
<dbReference type="InterPro" id="IPR007569">
    <property type="entry name" value="DUF559"/>
</dbReference>
<reference evidence="2 3" key="1">
    <citation type="submission" date="2019-06" db="EMBL/GenBank/DDBJ databases">
        <title>Sequencing the genomes of 1000 actinobacteria strains.</title>
        <authorList>
            <person name="Klenk H.-P."/>
        </authorList>
    </citation>
    <scope>NUCLEOTIDE SEQUENCE [LARGE SCALE GENOMIC DNA]</scope>
    <source>
        <strain evidence="2 3">DSM 24617</strain>
    </source>
</reference>
<sequence length="290" mass="32281">MSRAVIDALRERGGAARLGDLLGPVTRREIAESVGSADICRLAHGVYCLPELEPQLRRAVELSGTLSHVSAAVRHGWSVKAEPRQAWVTIPPNRHLRVPPPRDVRLVWRPVPPEDVVDGVTEPLRTTLDCARDLPFDEALAVADSALRSGMVTARELRWAADRLRGPRSAAARRVATHGTGESAGPMESVLRAICLDVPGLAVTPQLIISDDGFWARVDLGDEDLRIVIEAEGFEHHGTRQGFDKDTERYTELVSRGWLVLRFTWTQIMFHPEWVRERIVETVRLRRAAA</sequence>
<dbReference type="AlphaFoldDB" id="A0A542XCM9"/>
<dbReference type="EMBL" id="VFOK01000001">
    <property type="protein sequence ID" value="TQL33569.1"/>
    <property type="molecule type" value="Genomic_DNA"/>
</dbReference>
<evidence type="ECO:0000259" key="1">
    <source>
        <dbReference type="Pfam" id="PF04480"/>
    </source>
</evidence>
<keyword evidence="3" id="KW-1185">Reference proteome</keyword>
<evidence type="ECO:0000313" key="2">
    <source>
        <dbReference type="EMBL" id="TQL33569.1"/>
    </source>
</evidence>
<dbReference type="Proteomes" id="UP000318336">
    <property type="component" value="Unassembled WGS sequence"/>
</dbReference>
<gene>
    <name evidence="2" type="ORF">FB554_1719</name>
</gene>
<accession>A0A542XCM9</accession>
<dbReference type="RefSeq" id="WP_142005565.1">
    <property type="nucleotide sequence ID" value="NZ_CAJTBP010000001.1"/>
</dbReference>
<dbReference type="SUPFAM" id="SSF52980">
    <property type="entry name" value="Restriction endonuclease-like"/>
    <property type="match status" value="1"/>
</dbReference>
<protein>
    <submittedName>
        <fullName evidence="2">Uncharacterized protein DUF559</fullName>
    </submittedName>
</protein>
<comment type="caution">
    <text evidence="2">The sequence shown here is derived from an EMBL/GenBank/DDBJ whole genome shotgun (WGS) entry which is preliminary data.</text>
</comment>
<dbReference type="InterPro" id="IPR011335">
    <property type="entry name" value="Restrct_endonuc-II-like"/>
</dbReference>
<evidence type="ECO:0000313" key="3">
    <source>
        <dbReference type="Proteomes" id="UP000318336"/>
    </source>
</evidence>
<name>A0A542XCM9_9MICO</name>